<protein>
    <submittedName>
        <fullName evidence="1">Uncharacterized protein</fullName>
    </submittedName>
</protein>
<gene>
    <name evidence="1" type="ORF">XYCOK13_17500</name>
</gene>
<dbReference type="Proteomes" id="UP000677918">
    <property type="component" value="Unassembled WGS sequence"/>
</dbReference>
<dbReference type="EMBL" id="BOVK01000021">
    <property type="protein sequence ID" value="GIQ68926.1"/>
    <property type="molecule type" value="Genomic_DNA"/>
</dbReference>
<dbReference type="AlphaFoldDB" id="A0A8J4H3L8"/>
<reference evidence="1" key="1">
    <citation type="submission" date="2021-04" db="EMBL/GenBank/DDBJ databases">
        <title>Draft genome sequence of Xylanibacillus composti strain K13.</title>
        <authorList>
            <person name="Uke A."/>
            <person name="Chhe C."/>
            <person name="Baramee S."/>
            <person name="Kosugi A."/>
        </authorList>
    </citation>
    <scope>NUCLEOTIDE SEQUENCE</scope>
    <source>
        <strain evidence="1">K13</strain>
    </source>
</reference>
<evidence type="ECO:0000313" key="2">
    <source>
        <dbReference type="Proteomes" id="UP000677918"/>
    </source>
</evidence>
<organism evidence="1 2">
    <name type="scientific">Xylanibacillus composti</name>
    <dbReference type="NCBI Taxonomy" id="1572762"/>
    <lineage>
        <taxon>Bacteria</taxon>
        <taxon>Bacillati</taxon>
        <taxon>Bacillota</taxon>
        <taxon>Bacilli</taxon>
        <taxon>Bacillales</taxon>
        <taxon>Paenibacillaceae</taxon>
        <taxon>Xylanibacillus</taxon>
    </lineage>
</organism>
<name>A0A8J4H3L8_9BACL</name>
<proteinExistence type="predicted"/>
<accession>A0A8J4H3L8</accession>
<sequence length="57" mass="6156">MCAWTTQGGCFRRSNARAGAPALTIGFMDITGKANLIVSLNMGAHSREFYLGLAIMY</sequence>
<comment type="caution">
    <text evidence="1">The sequence shown here is derived from an EMBL/GenBank/DDBJ whole genome shotgun (WGS) entry which is preliminary data.</text>
</comment>
<keyword evidence="2" id="KW-1185">Reference proteome</keyword>
<evidence type="ECO:0000313" key="1">
    <source>
        <dbReference type="EMBL" id="GIQ68926.1"/>
    </source>
</evidence>